<feature type="compositionally biased region" description="Polar residues" evidence="1">
    <location>
        <begin position="35"/>
        <end position="50"/>
    </location>
</feature>
<evidence type="ECO:0000256" key="1">
    <source>
        <dbReference type="SAM" id="MobiDB-lite"/>
    </source>
</evidence>
<feature type="compositionally biased region" description="Basic residues" evidence="1">
    <location>
        <begin position="83"/>
        <end position="92"/>
    </location>
</feature>
<comment type="caution">
    <text evidence="2">The sequence shown here is derived from an EMBL/GenBank/DDBJ whole genome shotgun (WGS) entry which is preliminary data.</text>
</comment>
<reference evidence="2 3" key="1">
    <citation type="submission" date="2024-02" db="EMBL/GenBank/DDBJ databases">
        <title>A draft genome for the cacao thread blight pathogen Marasmius crinis-equi.</title>
        <authorList>
            <person name="Cohen S.P."/>
            <person name="Baruah I.K."/>
            <person name="Amoako-Attah I."/>
            <person name="Bukari Y."/>
            <person name="Meinhardt L.W."/>
            <person name="Bailey B.A."/>
        </authorList>
    </citation>
    <scope>NUCLEOTIDE SEQUENCE [LARGE SCALE GENOMIC DNA]</scope>
    <source>
        <strain evidence="2 3">GH-76</strain>
    </source>
</reference>
<organism evidence="2 3">
    <name type="scientific">Marasmius crinis-equi</name>
    <dbReference type="NCBI Taxonomy" id="585013"/>
    <lineage>
        <taxon>Eukaryota</taxon>
        <taxon>Fungi</taxon>
        <taxon>Dikarya</taxon>
        <taxon>Basidiomycota</taxon>
        <taxon>Agaricomycotina</taxon>
        <taxon>Agaricomycetes</taxon>
        <taxon>Agaricomycetidae</taxon>
        <taxon>Agaricales</taxon>
        <taxon>Marasmiineae</taxon>
        <taxon>Marasmiaceae</taxon>
        <taxon>Marasmius</taxon>
    </lineage>
</organism>
<feature type="region of interest" description="Disordered" evidence="1">
    <location>
        <begin position="1"/>
        <end position="105"/>
    </location>
</feature>
<feature type="region of interest" description="Disordered" evidence="1">
    <location>
        <begin position="296"/>
        <end position="325"/>
    </location>
</feature>
<dbReference type="Proteomes" id="UP001465976">
    <property type="component" value="Unassembled WGS sequence"/>
</dbReference>
<evidence type="ECO:0000313" key="2">
    <source>
        <dbReference type="EMBL" id="KAL0565661.1"/>
    </source>
</evidence>
<dbReference type="EMBL" id="JBAHYK010002175">
    <property type="protein sequence ID" value="KAL0565661.1"/>
    <property type="molecule type" value="Genomic_DNA"/>
</dbReference>
<name>A0ABR3ERZ5_9AGAR</name>
<accession>A0ABR3ERZ5</accession>
<feature type="compositionally biased region" description="Pro residues" evidence="1">
    <location>
        <begin position="1"/>
        <end position="11"/>
    </location>
</feature>
<gene>
    <name evidence="2" type="ORF">V5O48_016359</name>
</gene>
<keyword evidence="3" id="KW-1185">Reference proteome</keyword>
<protein>
    <submittedName>
        <fullName evidence="2">Uncharacterized protein</fullName>
    </submittedName>
</protein>
<evidence type="ECO:0000313" key="3">
    <source>
        <dbReference type="Proteomes" id="UP001465976"/>
    </source>
</evidence>
<feature type="compositionally biased region" description="Low complexity" evidence="1">
    <location>
        <begin position="298"/>
        <end position="310"/>
    </location>
</feature>
<feature type="compositionally biased region" description="Low complexity" evidence="1">
    <location>
        <begin position="59"/>
        <end position="79"/>
    </location>
</feature>
<proteinExistence type="predicted"/>
<sequence>MDQLPPLPPLSEPTIHSTPPLAAQASSPDVVMTDADSSPNTSALATVPTTNDRRLTRQTSTTFASTAPSAATASAPSSPVKEKKTKPKKKGKAATDQAAEEEGSSKVPHDIQIYKRLGAVTYSSLRPFLMEILLSDLMPPSSGESAPAYKARESDNLYRIAAKAISIDDCLTRRIAAIEADFKAEKKTMVNTTEEMHLILEERRVQSERIENALVSVTTPNIIDNPHFRKAYNAVTSLNDRVTAVEASFGSLESALGAIEDTIASLTSAIEHLNLKSTAAAHRNVNCEDDHLLPALPPLSSAPSMAPSSPTKRTATMGGLDLFPP</sequence>